<comment type="caution">
    <text evidence="1">The sequence shown here is derived from an EMBL/GenBank/DDBJ whole genome shotgun (WGS) entry which is preliminary data.</text>
</comment>
<sequence>MSTEKHPGKRICQIIKLKPEYLEKYKECHQQIWKPVAENLTKYHIEDYSIHYSPQFGILIATMKYTGDNWEKDAEASRNDPGNFEWWQMTDEMQETLVEGSTGSRDEKGWWLNLEEVFRFDH</sequence>
<dbReference type="Pfam" id="PF05336">
    <property type="entry name" value="rhaM"/>
    <property type="match status" value="1"/>
</dbReference>
<dbReference type="SUPFAM" id="SSF54909">
    <property type="entry name" value="Dimeric alpha+beta barrel"/>
    <property type="match status" value="1"/>
</dbReference>
<gene>
    <name evidence="1" type="ORF">BON22_4235</name>
</gene>
<dbReference type="VEuPathDB" id="FungiDB:BON22_4235"/>
<dbReference type="EMBL" id="MPUK01000009">
    <property type="protein sequence ID" value="ONH65906.1"/>
    <property type="molecule type" value="Genomic_DNA"/>
</dbReference>
<dbReference type="Gene3D" id="3.30.70.100">
    <property type="match status" value="1"/>
</dbReference>
<dbReference type="InterPro" id="IPR011008">
    <property type="entry name" value="Dimeric_a/b-barrel"/>
</dbReference>
<evidence type="ECO:0000313" key="1">
    <source>
        <dbReference type="EMBL" id="ONH65906.1"/>
    </source>
</evidence>
<name>A0A1V2L3S4_CYBFA</name>
<dbReference type="InterPro" id="IPR008000">
    <property type="entry name" value="Rham/fucose_mutarotase"/>
</dbReference>
<dbReference type="OMA" id="HAKVWPE"/>
<dbReference type="AlphaFoldDB" id="A0A1V2L3S4"/>
<dbReference type="GO" id="GO:0016857">
    <property type="term" value="F:racemase and epimerase activity, acting on carbohydrates and derivatives"/>
    <property type="evidence" value="ECO:0007669"/>
    <property type="project" value="InterPro"/>
</dbReference>
<organism evidence="1 2">
    <name type="scientific">Cyberlindnera fabianii</name>
    <name type="common">Yeast</name>
    <name type="synonym">Hansenula fabianii</name>
    <dbReference type="NCBI Taxonomy" id="36022"/>
    <lineage>
        <taxon>Eukaryota</taxon>
        <taxon>Fungi</taxon>
        <taxon>Dikarya</taxon>
        <taxon>Ascomycota</taxon>
        <taxon>Saccharomycotina</taxon>
        <taxon>Saccharomycetes</taxon>
        <taxon>Phaffomycetales</taxon>
        <taxon>Phaffomycetaceae</taxon>
        <taxon>Cyberlindnera</taxon>
    </lineage>
</organism>
<reference evidence="2" key="1">
    <citation type="journal article" date="2017" name="Genome Announc.">
        <title>Genome sequences of Cyberlindnera fabianii 65, Pichia kudriavzevii 129, and Saccharomyces cerevisiae 131 isolated from fermented masau fruits in Zimbabwe.</title>
        <authorList>
            <person name="van Rijswijck I.M.H."/>
            <person name="Derks M.F.L."/>
            <person name="Abee T."/>
            <person name="de Ridder D."/>
            <person name="Smid E.J."/>
        </authorList>
    </citation>
    <scope>NUCLEOTIDE SEQUENCE [LARGE SCALE GENOMIC DNA]</scope>
    <source>
        <strain evidence="2">65</strain>
    </source>
</reference>
<dbReference type="Proteomes" id="UP000189513">
    <property type="component" value="Unassembled WGS sequence"/>
</dbReference>
<protein>
    <submittedName>
        <fullName evidence="1">L-rhamnose mutarotase</fullName>
    </submittedName>
</protein>
<proteinExistence type="predicted"/>
<evidence type="ECO:0000313" key="2">
    <source>
        <dbReference type="Proteomes" id="UP000189513"/>
    </source>
</evidence>
<dbReference type="PANTHER" id="PTHR34389:SF2">
    <property type="entry name" value="L-RHAMNOSE MUTAROTASE"/>
    <property type="match status" value="1"/>
</dbReference>
<accession>A0A1V2L3S4</accession>
<keyword evidence="2" id="KW-1185">Reference proteome</keyword>
<dbReference type="PANTHER" id="PTHR34389">
    <property type="entry name" value="L-RHAMNOSE MUTAROTASE"/>
    <property type="match status" value="1"/>
</dbReference>
<dbReference type="STRING" id="36022.A0A1V2L3S4"/>